<evidence type="ECO:0000256" key="1">
    <source>
        <dbReference type="ARBA" id="ARBA00004141"/>
    </source>
</evidence>
<dbReference type="PANTHER" id="PTHR11410">
    <property type="entry name" value="ATP SYNTHASE SUBUNIT A"/>
    <property type="match status" value="1"/>
</dbReference>
<dbReference type="Pfam" id="PF00119">
    <property type="entry name" value="ATP-synt_A"/>
    <property type="match status" value="1"/>
</dbReference>
<reference evidence="13" key="1">
    <citation type="submission" date="2017-11" db="EMBL/GenBank/DDBJ databases">
        <title>Complete mitochondrial genome of the Pseudocardium sachalinense.</title>
        <authorList>
            <person name="Li J."/>
            <person name="Zhang Y."/>
            <person name="Li S."/>
            <person name="Sun M."/>
            <person name="Xiao J."/>
            <person name="Xu G."/>
        </authorList>
    </citation>
    <scope>NUCLEOTIDE SEQUENCE</scope>
</reference>
<comment type="similarity">
    <text evidence="2">Belongs to the ATPase A chain family.</text>
</comment>
<feature type="transmembrane region" description="Helical" evidence="12">
    <location>
        <begin position="169"/>
        <end position="197"/>
    </location>
</feature>
<keyword evidence="6" id="KW-0375">Hydrogen ion transport</keyword>
<evidence type="ECO:0000256" key="6">
    <source>
        <dbReference type="ARBA" id="ARBA00022781"/>
    </source>
</evidence>
<dbReference type="InterPro" id="IPR035908">
    <property type="entry name" value="F0_ATP_A_sf"/>
</dbReference>
<organism evidence="13">
    <name type="scientific">Spisula sachalinensis</name>
    <name type="common">Sakhalin surf-clam</name>
    <name type="synonym">Pseudocardium sachalinense</name>
    <dbReference type="NCBI Taxonomy" id="81899"/>
    <lineage>
        <taxon>Eukaryota</taxon>
        <taxon>Metazoa</taxon>
        <taxon>Spiralia</taxon>
        <taxon>Lophotrochozoa</taxon>
        <taxon>Mollusca</taxon>
        <taxon>Bivalvia</taxon>
        <taxon>Autobranchia</taxon>
        <taxon>Heteroconchia</taxon>
        <taxon>Euheterodonta</taxon>
        <taxon>Imparidentia</taxon>
        <taxon>Neoheterodontei</taxon>
        <taxon>Venerida</taxon>
        <taxon>Mactroidea</taxon>
        <taxon>Mactridae</taxon>
        <taxon>Pseudocardium</taxon>
    </lineage>
</organism>
<keyword evidence="10" id="KW-0066">ATP synthesis</keyword>
<keyword evidence="5 12" id="KW-0812">Transmembrane</keyword>
<feature type="transmembrane region" description="Helical" evidence="12">
    <location>
        <begin position="77"/>
        <end position="98"/>
    </location>
</feature>
<dbReference type="PRINTS" id="PR00123">
    <property type="entry name" value="ATPASEA"/>
</dbReference>
<dbReference type="InterPro" id="IPR045083">
    <property type="entry name" value="ATP_synth_F0_asu_bact/mt"/>
</dbReference>
<name>A0A2H4U900_SPISA</name>
<accession>A0A2H4U900</accession>
<dbReference type="AlphaFoldDB" id="A0A2H4U900"/>
<dbReference type="SUPFAM" id="SSF81336">
    <property type="entry name" value="F1F0 ATP synthase subunit A"/>
    <property type="match status" value="1"/>
</dbReference>
<evidence type="ECO:0000256" key="12">
    <source>
        <dbReference type="SAM" id="Phobius"/>
    </source>
</evidence>
<evidence type="ECO:0000256" key="11">
    <source>
        <dbReference type="RuleBase" id="RU004450"/>
    </source>
</evidence>
<keyword evidence="7 12" id="KW-1133">Transmembrane helix</keyword>
<keyword evidence="13" id="KW-0496">Mitochondrion</keyword>
<dbReference type="GO" id="GO:0005743">
    <property type="term" value="C:mitochondrial inner membrane"/>
    <property type="evidence" value="ECO:0007669"/>
    <property type="project" value="UniProtKB-SubCell"/>
</dbReference>
<feature type="transmembrane region" description="Helical" evidence="12">
    <location>
        <begin position="130"/>
        <end position="149"/>
    </location>
</feature>
<evidence type="ECO:0000256" key="2">
    <source>
        <dbReference type="ARBA" id="ARBA00006810"/>
    </source>
</evidence>
<evidence type="ECO:0000256" key="10">
    <source>
        <dbReference type="ARBA" id="ARBA00023310"/>
    </source>
</evidence>
<keyword evidence="8" id="KW-0406">Ion transport</keyword>
<gene>
    <name evidence="13" type="primary">ATP6</name>
</gene>
<evidence type="ECO:0000256" key="9">
    <source>
        <dbReference type="ARBA" id="ARBA00023136"/>
    </source>
</evidence>
<protein>
    <recommendedName>
        <fullName evidence="11">ATP synthase subunit a</fullName>
    </recommendedName>
</protein>
<dbReference type="EMBL" id="MG431821">
    <property type="protein sequence ID" value="ATZ68903.1"/>
    <property type="molecule type" value="Genomic_DNA"/>
</dbReference>
<feature type="transmembrane region" description="Helical" evidence="12">
    <location>
        <begin position="22"/>
        <end position="43"/>
    </location>
</feature>
<keyword evidence="9 12" id="KW-0472">Membrane</keyword>
<evidence type="ECO:0000256" key="8">
    <source>
        <dbReference type="ARBA" id="ARBA00023065"/>
    </source>
</evidence>
<evidence type="ECO:0000256" key="7">
    <source>
        <dbReference type="ARBA" id="ARBA00022989"/>
    </source>
</evidence>
<sequence length="259" mass="29461">MGLDFLTFLDYSWGTGFFLMNMLYWSSGLFLPLYVVCSGPFWYASCREWAVVSVVIKIVDSMLVDQKLSYVAGSFQLMLALFISLMCLNFGSLLPFSYPMTSHISVTGSLAFPFWGATVFSCVNMNWRGFLAKFMVGESFIASVFFHFLEVVTVVFRSVTLSTRMSANILVSLIFAKFFFSSSLGVVWISSIFAFFVSQIFLCLSLGYYIAEWFISFIQCWLFVTLLTSYVNEAVYTMEDEIDSKCLENSILTKIDVEN</sequence>
<evidence type="ECO:0000313" key="13">
    <source>
        <dbReference type="EMBL" id="ATZ68903.1"/>
    </source>
</evidence>
<evidence type="ECO:0000256" key="5">
    <source>
        <dbReference type="ARBA" id="ARBA00022692"/>
    </source>
</evidence>
<feature type="transmembrane region" description="Helical" evidence="12">
    <location>
        <begin position="209"/>
        <end position="231"/>
    </location>
</feature>
<keyword evidence="3" id="KW-0813">Transport</keyword>
<geneLocation type="mitochondrion" evidence="13"/>
<dbReference type="GO" id="GO:0045259">
    <property type="term" value="C:proton-transporting ATP synthase complex"/>
    <property type="evidence" value="ECO:0007669"/>
    <property type="project" value="UniProtKB-KW"/>
</dbReference>
<dbReference type="Gene3D" id="1.20.120.220">
    <property type="entry name" value="ATP synthase, F0 complex, subunit A"/>
    <property type="match status" value="1"/>
</dbReference>
<evidence type="ECO:0000256" key="3">
    <source>
        <dbReference type="ARBA" id="ARBA00022448"/>
    </source>
</evidence>
<evidence type="ECO:0000256" key="4">
    <source>
        <dbReference type="ARBA" id="ARBA00022547"/>
    </source>
</evidence>
<keyword evidence="4" id="KW-0138">CF(0)</keyword>
<dbReference type="InterPro" id="IPR000568">
    <property type="entry name" value="ATP_synth_F0_asu"/>
</dbReference>
<dbReference type="GO" id="GO:0046933">
    <property type="term" value="F:proton-transporting ATP synthase activity, rotational mechanism"/>
    <property type="evidence" value="ECO:0007669"/>
    <property type="project" value="TreeGrafter"/>
</dbReference>
<proteinExistence type="inferred from homology"/>
<dbReference type="PANTHER" id="PTHR11410:SF0">
    <property type="entry name" value="ATP SYNTHASE SUBUNIT A"/>
    <property type="match status" value="1"/>
</dbReference>
<comment type="subcellular location">
    <subcellularLocation>
        <location evidence="1">Membrane</location>
        <topology evidence="1">Multi-pass membrane protein</topology>
    </subcellularLocation>
    <subcellularLocation>
        <location evidence="11">Mitochondrion inner membrane</location>
        <topology evidence="11">Multi-pass membrane protein</topology>
    </subcellularLocation>
</comment>